<keyword evidence="3" id="KW-1185">Reference proteome</keyword>
<dbReference type="Gene3D" id="1.20.1260.10">
    <property type="match status" value="1"/>
</dbReference>
<evidence type="ECO:0000313" key="2">
    <source>
        <dbReference type="EMBL" id="MBH1939611.1"/>
    </source>
</evidence>
<dbReference type="InterPro" id="IPR012347">
    <property type="entry name" value="Ferritin-like"/>
</dbReference>
<evidence type="ECO:0000313" key="3">
    <source>
        <dbReference type="Proteomes" id="UP000623269"/>
    </source>
</evidence>
<dbReference type="CDD" id="cd01045">
    <property type="entry name" value="Ferritin_like_AB"/>
    <property type="match status" value="1"/>
</dbReference>
<dbReference type="EMBL" id="JAEAGR010000001">
    <property type="protein sequence ID" value="MBH1939611.1"/>
    <property type="molecule type" value="Genomic_DNA"/>
</dbReference>
<dbReference type="GO" id="GO:0046872">
    <property type="term" value="F:metal ion binding"/>
    <property type="evidence" value="ECO:0007669"/>
    <property type="project" value="InterPro"/>
</dbReference>
<dbReference type="PANTHER" id="PTHR33531:SF7">
    <property type="entry name" value="HYPOTHETICAL MEMBRANE PROTEIN, CONSERVED"/>
    <property type="match status" value="1"/>
</dbReference>
<proteinExistence type="predicted"/>
<dbReference type="Proteomes" id="UP000623269">
    <property type="component" value="Unassembled WGS sequence"/>
</dbReference>
<accession>A0A8J7HA50</accession>
<dbReference type="InterPro" id="IPR003251">
    <property type="entry name" value="Rr_diiron-bd_dom"/>
</dbReference>
<reference evidence="2" key="1">
    <citation type="submission" date="2020-12" db="EMBL/GenBank/DDBJ databases">
        <title>M. sibirica DSM 26468T genome.</title>
        <authorList>
            <person name="Thieme N."/>
            <person name="Rettenmaier R."/>
            <person name="Zverlov V."/>
            <person name="Liebl W."/>
        </authorList>
    </citation>
    <scope>NUCLEOTIDE SEQUENCE</scope>
    <source>
        <strain evidence="2">DSM 26468</strain>
    </source>
</reference>
<evidence type="ECO:0000259" key="1">
    <source>
        <dbReference type="Pfam" id="PF02915"/>
    </source>
</evidence>
<dbReference type="PANTHER" id="PTHR33531">
    <property type="entry name" value="RUBRERYTHRIN SUBFAMILY"/>
    <property type="match status" value="1"/>
</dbReference>
<sequence>MELLDLALSLEYDLQGYYRKQAELNEGNSVQAVFTLLQKEEEKHAMILKSYADKIELPLTDSNILSEVQAIFKDLPDFKSEIKIMATQLDVYRLALEKEEQSKEFYQELFDRSSQEQSKKVFGYLINQEDKHCVLLEEFVKRVSRPEEWVESAEFTFREPY</sequence>
<dbReference type="RefSeq" id="WP_197659821.1">
    <property type="nucleotide sequence ID" value="NZ_JAEAGR010000001.1"/>
</dbReference>
<gene>
    <name evidence="2" type="ORF">I5677_01730</name>
</gene>
<dbReference type="Pfam" id="PF02915">
    <property type="entry name" value="Rubrerythrin"/>
    <property type="match status" value="1"/>
</dbReference>
<dbReference type="AlphaFoldDB" id="A0A8J7HA50"/>
<comment type="caution">
    <text evidence="2">The sequence shown here is derived from an EMBL/GenBank/DDBJ whole genome shotgun (WGS) entry which is preliminary data.</text>
</comment>
<name>A0A8J7HA50_9FIRM</name>
<dbReference type="SUPFAM" id="SSF47240">
    <property type="entry name" value="Ferritin-like"/>
    <property type="match status" value="1"/>
</dbReference>
<dbReference type="InterPro" id="IPR009078">
    <property type="entry name" value="Ferritin-like_SF"/>
</dbReference>
<feature type="domain" description="Rubrerythrin diiron-binding" evidence="1">
    <location>
        <begin position="2"/>
        <end position="136"/>
    </location>
</feature>
<organism evidence="2 3">
    <name type="scientific">Mobilitalea sibirica</name>
    <dbReference type="NCBI Taxonomy" id="1462919"/>
    <lineage>
        <taxon>Bacteria</taxon>
        <taxon>Bacillati</taxon>
        <taxon>Bacillota</taxon>
        <taxon>Clostridia</taxon>
        <taxon>Lachnospirales</taxon>
        <taxon>Lachnospiraceae</taxon>
        <taxon>Mobilitalea</taxon>
    </lineage>
</organism>
<dbReference type="GO" id="GO:0016491">
    <property type="term" value="F:oxidoreductase activity"/>
    <property type="evidence" value="ECO:0007669"/>
    <property type="project" value="InterPro"/>
</dbReference>
<protein>
    <submittedName>
        <fullName evidence="2">Ferritin family protein</fullName>
    </submittedName>
</protein>